<keyword evidence="2" id="KW-0813">Transport</keyword>
<dbReference type="AlphaFoldDB" id="A0A0A9W133"/>
<proteinExistence type="predicted"/>
<reference evidence="3" key="3">
    <citation type="submission" date="2014-09" db="EMBL/GenBank/DDBJ databases">
        <authorList>
            <person name="Magalhaes I.L.F."/>
            <person name="Oliveira U."/>
            <person name="Santos F.R."/>
            <person name="Vidigal T.H.D.A."/>
            <person name="Brescovit A.D."/>
            <person name="Santos A.J."/>
        </authorList>
    </citation>
    <scope>NUCLEOTIDE SEQUENCE</scope>
</reference>
<protein>
    <submittedName>
        <fullName evidence="2">Proton-associated sugar transporter A</fullName>
    </submittedName>
</protein>
<evidence type="ECO:0000313" key="2">
    <source>
        <dbReference type="EMBL" id="JAG01106.1"/>
    </source>
</evidence>
<name>A0A0A9W133_LYGHE</name>
<reference evidence="2" key="2">
    <citation type="submission" date="2014-07" db="EMBL/GenBank/DDBJ databases">
        <authorList>
            <person name="Hull J."/>
        </authorList>
    </citation>
    <scope>NUCLEOTIDE SEQUENCE</scope>
</reference>
<evidence type="ECO:0000256" key="1">
    <source>
        <dbReference type="SAM" id="MobiDB-lite"/>
    </source>
</evidence>
<accession>A0A0A9W133</accession>
<evidence type="ECO:0000313" key="3">
    <source>
        <dbReference type="EMBL" id="JAG65651.1"/>
    </source>
</evidence>
<keyword evidence="2" id="KW-0762">Sugar transport</keyword>
<feature type="region of interest" description="Disordered" evidence="1">
    <location>
        <begin position="46"/>
        <end position="65"/>
    </location>
</feature>
<reference evidence="2" key="1">
    <citation type="journal article" date="2014" name="PLoS ONE">
        <title>Transcriptome-Based Identification of ABC Transporters in the Western Tarnished Plant Bug Lygus hesperus.</title>
        <authorList>
            <person name="Hull J.J."/>
            <person name="Chaney K."/>
            <person name="Geib S.M."/>
            <person name="Fabrick J.A."/>
            <person name="Brent C.S."/>
            <person name="Walsh D."/>
            <person name="Lavine L.C."/>
        </authorList>
    </citation>
    <scope>NUCLEOTIDE SEQUENCE</scope>
</reference>
<sequence length="224" mass="25149">MDPYEAEEFFKLSEPQRSSLLYVRLKNLEQEVSDLRMILNMEARNVRPPRSSSPGATGIMGRPADQDMGYQSMASILRPRGRTQPTTPRRAVAPFSLAGNTLENDLRESANGRPTANDRPLYLQKLIQVDNLCKEEMARMTAARQNLEPLNQLACDWKLEEVEDDGNGGDLEGLSDARMVRHRDRNATDDFLASLATTSKALSTLELAKMGREAFGGRKMKDFK</sequence>
<dbReference type="EMBL" id="GBRD01000170">
    <property type="protein sequence ID" value="JAG65651.1"/>
    <property type="molecule type" value="Transcribed_RNA"/>
</dbReference>
<organism evidence="2">
    <name type="scientific">Lygus hesperus</name>
    <name type="common">Western plant bug</name>
    <dbReference type="NCBI Taxonomy" id="30085"/>
    <lineage>
        <taxon>Eukaryota</taxon>
        <taxon>Metazoa</taxon>
        <taxon>Ecdysozoa</taxon>
        <taxon>Arthropoda</taxon>
        <taxon>Hexapoda</taxon>
        <taxon>Insecta</taxon>
        <taxon>Pterygota</taxon>
        <taxon>Neoptera</taxon>
        <taxon>Paraneoptera</taxon>
        <taxon>Hemiptera</taxon>
        <taxon>Heteroptera</taxon>
        <taxon>Panheteroptera</taxon>
        <taxon>Cimicomorpha</taxon>
        <taxon>Miridae</taxon>
        <taxon>Mirini</taxon>
        <taxon>Lygus</taxon>
    </lineage>
</organism>
<gene>
    <name evidence="2" type="primary">Slc45a1_6</name>
    <name evidence="2" type="ORF">CM83_1791</name>
</gene>
<dbReference type="EMBL" id="GBHO01042498">
    <property type="protein sequence ID" value="JAG01106.1"/>
    <property type="molecule type" value="Transcribed_RNA"/>
</dbReference>